<keyword evidence="4 12" id="KW-0813">Transport</keyword>
<feature type="transmembrane region" description="Helical" evidence="13">
    <location>
        <begin position="12"/>
        <end position="37"/>
    </location>
</feature>
<keyword evidence="11 13" id="KW-0472">Membrane</keyword>
<evidence type="ECO:0000256" key="12">
    <source>
        <dbReference type="RuleBase" id="RU003661"/>
    </source>
</evidence>
<evidence type="ECO:0000256" key="11">
    <source>
        <dbReference type="ARBA" id="ARBA00023136"/>
    </source>
</evidence>
<dbReference type="GO" id="GO:0015078">
    <property type="term" value="F:proton transmembrane transporter activity"/>
    <property type="evidence" value="ECO:0007669"/>
    <property type="project" value="InterPro"/>
</dbReference>
<dbReference type="GeneID" id="63383705"/>
<geneLocation type="mitochondrion" evidence="14"/>
<evidence type="ECO:0000256" key="13">
    <source>
        <dbReference type="SAM" id="Phobius"/>
    </source>
</evidence>
<evidence type="ECO:0000256" key="9">
    <source>
        <dbReference type="ARBA" id="ARBA00023065"/>
    </source>
</evidence>
<gene>
    <name evidence="14" type="primary">ATP8</name>
</gene>
<evidence type="ECO:0000256" key="8">
    <source>
        <dbReference type="ARBA" id="ARBA00022989"/>
    </source>
</evidence>
<dbReference type="RefSeq" id="YP_010035825.1">
    <property type="nucleotide sequence ID" value="NC_053935.1"/>
</dbReference>
<dbReference type="InterPro" id="IPR001421">
    <property type="entry name" value="ATP8_metazoa"/>
</dbReference>
<evidence type="ECO:0000256" key="2">
    <source>
        <dbReference type="ARBA" id="ARBA00008892"/>
    </source>
</evidence>
<dbReference type="GO" id="GO:0045259">
    <property type="term" value="C:proton-transporting ATP synthase complex"/>
    <property type="evidence" value="ECO:0007669"/>
    <property type="project" value="UniProtKB-KW"/>
</dbReference>
<keyword evidence="9 12" id="KW-0406">Ion transport</keyword>
<keyword evidence="7 12" id="KW-0375">Hydrogen ion transport</keyword>
<dbReference type="GO" id="GO:0015986">
    <property type="term" value="P:proton motive force-driven ATP synthesis"/>
    <property type="evidence" value="ECO:0007669"/>
    <property type="project" value="InterPro"/>
</dbReference>
<keyword evidence="5 12" id="KW-0138">CF(0)</keyword>
<evidence type="ECO:0000256" key="4">
    <source>
        <dbReference type="ARBA" id="ARBA00022448"/>
    </source>
</evidence>
<comment type="subunit">
    <text evidence="3">F-type ATPases have 2 components, CF(1) - the catalytic core - and CF(0) - the membrane proton channel.</text>
</comment>
<sequence length="50" mass="6220">MPQMAPLNWLSFMITMCLILMFYSSIWYFSFFSYPVLKEKKTNNKINWKW</sequence>
<dbReference type="AlphaFoldDB" id="A0A7T8V7T5"/>
<reference evidence="14" key="1">
    <citation type="journal article" date="2020" name="Mitochondrial DNA Part B Resour">
        <title>Complete mitochondrial genome of coconut hispine beetle Brontispa longissima (Coleoptera: Chrysomelidae: Cassidinae).</title>
        <authorList>
            <person name="Meng R."/>
            <person name="Ao S."/>
            <person name="Xu W."/>
            <person name="Lv B."/>
            <person name="Cai B."/>
        </authorList>
    </citation>
    <scope>NUCLEOTIDE SEQUENCE</scope>
</reference>
<keyword evidence="6 12" id="KW-0812">Transmembrane</keyword>
<dbReference type="Pfam" id="PF00895">
    <property type="entry name" value="ATP-synt_8"/>
    <property type="match status" value="1"/>
</dbReference>
<proteinExistence type="inferred from homology"/>
<evidence type="ECO:0000313" key="14">
    <source>
        <dbReference type="EMBL" id="QQQ89058.1"/>
    </source>
</evidence>
<comment type="subcellular location">
    <subcellularLocation>
        <location evidence="1 12">Mitochondrion membrane</location>
        <topology evidence="1 12">Single-pass membrane protein</topology>
    </subcellularLocation>
</comment>
<evidence type="ECO:0000256" key="10">
    <source>
        <dbReference type="ARBA" id="ARBA00023128"/>
    </source>
</evidence>
<name>A0A7T8V7T5_BROLO</name>
<evidence type="ECO:0000256" key="6">
    <source>
        <dbReference type="ARBA" id="ARBA00022692"/>
    </source>
</evidence>
<evidence type="ECO:0000256" key="5">
    <source>
        <dbReference type="ARBA" id="ARBA00022547"/>
    </source>
</evidence>
<dbReference type="CTD" id="4509"/>
<organism evidence="14">
    <name type="scientific">Brontispa longissima</name>
    <name type="common">Coconut leaf beetle</name>
    <name type="synonym">Coconut hispine beetle</name>
    <dbReference type="NCBI Taxonomy" id="111217"/>
    <lineage>
        <taxon>Eukaryota</taxon>
        <taxon>Metazoa</taxon>
        <taxon>Ecdysozoa</taxon>
        <taxon>Arthropoda</taxon>
        <taxon>Hexapoda</taxon>
        <taxon>Insecta</taxon>
        <taxon>Pterygota</taxon>
        <taxon>Neoptera</taxon>
        <taxon>Endopterygota</taxon>
        <taxon>Coleoptera</taxon>
        <taxon>Polyphaga</taxon>
        <taxon>Cucujiformia</taxon>
        <taxon>Chrysomeloidea</taxon>
        <taxon>Chrysomelidae</taxon>
        <taxon>Cassidinae</taxon>
        <taxon>Brontispa</taxon>
    </lineage>
</organism>
<evidence type="ECO:0000256" key="3">
    <source>
        <dbReference type="ARBA" id="ARBA00011291"/>
    </source>
</evidence>
<dbReference type="GO" id="GO:0031966">
    <property type="term" value="C:mitochondrial membrane"/>
    <property type="evidence" value="ECO:0007669"/>
    <property type="project" value="UniProtKB-SubCell"/>
</dbReference>
<keyword evidence="8 13" id="KW-1133">Transmembrane helix</keyword>
<dbReference type="EMBL" id="MN052901">
    <property type="protein sequence ID" value="QQQ89058.1"/>
    <property type="molecule type" value="Genomic_DNA"/>
</dbReference>
<protein>
    <recommendedName>
        <fullName evidence="12">ATP synthase complex subunit 8</fullName>
    </recommendedName>
</protein>
<accession>A0A7T8V7T5</accession>
<evidence type="ECO:0000256" key="1">
    <source>
        <dbReference type="ARBA" id="ARBA00004304"/>
    </source>
</evidence>
<keyword evidence="10 12" id="KW-0496">Mitochondrion</keyword>
<evidence type="ECO:0000256" key="7">
    <source>
        <dbReference type="ARBA" id="ARBA00022781"/>
    </source>
</evidence>
<comment type="similarity">
    <text evidence="2 12">Belongs to the ATPase protein 8 family.</text>
</comment>